<dbReference type="InterPro" id="IPR050593">
    <property type="entry name" value="LovG"/>
</dbReference>
<dbReference type="Pfam" id="PF03959">
    <property type="entry name" value="FSH1"/>
    <property type="match status" value="1"/>
</dbReference>
<dbReference type="PANTHER" id="PTHR48070">
    <property type="entry name" value="ESTERASE OVCA2"/>
    <property type="match status" value="1"/>
</dbReference>
<dbReference type="SUPFAM" id="SSF53474">
    <property type="entry name" value="alpha/beta-Hydrolases"/>
    <property type="match status" value="1"/>
</dbReference>
<dbReference type="RefSeq" id="XP_007316505.1">
    <property type="nucleotide sequence ID" value="XM_007316443.1"/>
</dbReference>
<dbReference type="PANTHER" id="PTHR48070:SF6">
    <property type="entry name" value="ESTERASE OVCA2"/>
    <property type="match status" value="1"/>
</dbReference>
<keyword evidence="1" id="KW-0378">Hydrolase</keyword>
<dbReference type="Gene3D" id="3.40.50.1820">
    <property type="entry name" value="alpha/beta hydrolase"/>
    <property type="match status" value="1"/>
</dbReference>
<sequence length="262" mass="29335">MTSSGPRPKVLVLHGQAQNAIYFSKKLKNLRELCKEQYELVFIDGPFKLHPVSTNSEPFPAHGPAQDREFRAWWGVDMASKILTYGLEECLMMLKEVLMGNHFAGVLGFSQGATTALLLAALLEKPSLYPSFSHNGQAPHPPFQFCISISPAIPTHPLIRHVMSLPYSTATLHLSGKTDVVVDNAEPFISWSTNGRVEEHPGGAKYLTKHSIKLLTVSLTDILGHFVPPAVKWQKLLYDYMMEWCSPCAGRRTLYAFYYFVP</sequence>
<dbReference type="GeneID" id="18814643"/>
<protein>
    <recommendedName>
        <fullName evidence="2">Serine hydrolase domain-containing protein</fullName>
    </recommendedName>
</protein>
<dbReference type="EMBL" id="GL945432">
    <property type="protein sequence ID" value="EGO26332.1"/>
    <property type="molecule type" value="Genomic_DNA"/>
</dbReference>
<dbReference type="GO" id="GO:0016787">
    <property type="term" value="F:hydrolase activity"/>
    <property type="evidence" value="ECO:0007669"/>
    <property type="project" value="UniProtKB-KW"/>
</dbReference>
<dbReference type="GO" id="GO:0005634">
    <property type="term" value="C:nucleus"/>
    <property type="evidence" value="ECO:0007669"/>
    <property type="project" value="TreeGrafter"/>
</dbReference>
<dbReference type="InterPro" id="IPR005645">
    <property type="entry name" value="FSH-like_dom"/>
</dbReference>
<organism>
    <name type="scientific">Serpula lacrymans var. lacrymans (strain S7.9)</name>
    <name type="common">Dry rot fungus</name>
    <dbReference type="NCBI Taxonomy" id="578457"/>
    <lineage>
        <taxon>Eukaryota</taxon>
        <taxon>Fungi</taxon>
        <taxon>Dikarya</taxon>
        <taxon>Basidiomycota</taxon>
        <taxon>Agaricomycotina</taxon>
        <taxon>Agaricomycetes</taxon>
        <taxon>Agaricomycetidae</taxon>
        <taxon>Boletales</taxon>
        <taxon>Coniophorineae</taxon>
        <taxon>Serpulaceae</taxon>
        <taxon>Serpula</taxon>
    </lineage>
</organism>
<gene>
    <name evidence="3" type="ORF">SERLADRAFT_436148</name>
</gene>
<reference evidence="3" key="1">
    <citation type="submission" date="2011-04" db="EMBL/GenBank/DDBJ databases">
        <title>Evolution of plant cell wall degrading machinery underlies the functional diversity of forest fungi.</title>
        <authorList>
            <consortium name="US DOE Joint Genome Institute (JGI-PGF)"/>
            <person name="Eastwood D.C."/>
            <person name="Floudas D."/>
            <person name="Binder M."/>
            <person name="Majcherczyk A."/>
            <person name="Schneider P."/>
            <person name="Aerts A."/>
            <person name="Asiegbu F.O."/>
            <person name="Baker S.E."/>
            <person name="Barry K."/>
            <person name="Bendiksby M."/>
            <person name="Blumentritt M."/>
            <person name="Coutinho P.M."/>
            <person name="Cullen D."/>
            <person name="Cullen D."/>
            <person name="Gathman A."/>
            <person name="Goodell B."/>
            <person name="Henrissat B."/>
            <person name="Ihrmark K."/>
            <person name="Kauserud H."/>
            <person name="Kohler A."/>
            <person name="LaButti K."/>
            <person name="Lapidus A."/>
            <person name="Lavin J.L."/>
            <person name="Lee Y.-H."/>
            <person name="Lindquist E."/>
            <person name="Lilly W."/>
            <person name="Lucas S."/>
            <person name="Morin E."/>
            <person name="Murat C."/>
            <person name="Oguiza J.A."/>
            <person name="Park J."/>
            <person name="Pisabarro A.G."/>
            <person name="Riley R."/>
            <person name="Rosling A."/>
            <person name="Salamov A."/>
            <person name="Schmidt O."/>
            <person name="Schmutz J."/>
            <person name="Skrede I."/>
            <person name="Stenlid J."/>
            <person name="Wiebenga A."/>
            <person name="Xie X."/>
            <person name="Kues U."/>
            <person name="Hibbett D.S."/>
            <person name="Hoffmeister D."/>
            <person name="Hogberg N."/>
            <person name="Martin F."/>
            <person name="Grigoriev I.V."/>
            <person name="Watkinson S.C."/>
        </authorList>
    </citation>
    <scope>NUCLEOTIDE SEQUENCE</scope>
    <source>
        <strain evidence="3">S7.9</strain>
    </source>
</reference>
<evidence type="ECO:0000256" key="1">
    <source>
        <dbReference type="ARBA" id="ARBA00022801"/>
    </source>
</evidence>
<feature type="domain" description="Serine hydrolase" evidence="2">
    <location>
        <begin position="7"/>
        <end position="203"/>
    </location>
</feature>
<dbReference type="AlphaFoldDB" id="F8NRX0"/>
<evidence type="ECO:0000313" key="3">
    <source>
        <dbReference type="EMBL" id="EGO26332.1"/>
    </source>
</evidence>
<name>F8NRX0_SERL9</name>
<accession>F8NRX0</accession>
<evidence type="ECO:0000259" key="2">
    <source>
        <dbReference type="Pfam" id="PF03959"/>
    </source>
</evidence>
<dbReference type="OrthoDB" id="2094269at2759"/>
<proteinExistence type="predicted"/>
<dbReference type="Proteomes" id="UP000008064">
    <property type="component" value="Unassembled WGS sequence"/>
</dbReference>
<dbReference type="GO" id="GO:0005737">
    <property type="term" value="C:cytoplasm"/>
    <property type="evidence" value="ECO:0007669"/>
    <property type="project" value="TreeGrafter"/>
</dbReference>
<dbReference type="KEGG" id="sla:SERLADRAFT_436148"/>
<dbReference type="HOGENOM" id="CLU_051938_2_1_1"/>
<dbReference type="InterPro" id="IPR029058">
    <property type="entry name" value="AB_hydrolase_fold"/>
</dbReference>